<proteinExistence type="predicted"/>
<reference evidence="2" key="1">
    <citation type="submission" date="2023-02" db="EMBL/GenBank/DDBJ databases">
        <title>Identification and recombinant expression of a fungal hydrolase from Papiliotrema laurentii that hydrolyzes apple cutin and clears colloidal polyester polyurethane.</title>
        <authorList>
            <consortium name="DOE Joint Genome Institute"/>
            <person name="Roman V.A."/>
            <person name="Bojanowski C."/>
            <person name="Crable B.R."/>
            <person name="Wagner D.N."/>
            <person name="Hung C.S."/>
            <person name="Nadeau L.J."/>
            <person name="Schratz L."/>
            <person name="Haridas S."/>
            <person name="Pangilinan J."/>
            <person name="Lipzen A."/>
            <person name="Na H."/>
            <person name="Yan M."/>
            <person name="Ng V."/>
            <person name="Grigoriev I.V."/>
            <person name="Spatafora J.W."/>
            <person name="Barlow D."/>
            <person name="Biffinger J."/>
            <person name="Kelley-Loughnane N."/>
            <person name="Varaljay V.A."/>
            <person name="Crookes-Goodson W.J."/>
        </authorList>
    </citation>
    <scope>NUCLEOTIDE SEQUENCE</scope>
    <source>
        <strain evidence="2">5307AH</strain>
    </source>
</reference>
<feature type="compositionally biased region" description="Low complexity" evidence="1">
    <location>
        <begin position="232"/>
        <end position="264"/>
    </location>
</feature>
<sequence>MINTKAVGLPDIMDLNHQIRDRNIYAGCIFFLVFGKARKEVAATWRDRFLRQGGKIAKGIWEATHIVVDDSLSPRGILIVPARTDFHDRRYGPGDIPRIVRNFGHVTDDTGKIISAGTRTIVKLAWARECFDKEMRLPEDNWIIRGKILPDAPSRSLPGPKYPSHETSRASASTSAPAMYPAPRPNPSLDPAGPSQGSRPISPPVYPVYFRHEMPVVHVPPRKQAQDPRPRPAQQSEPRSAAVPAASLPPASTSFAHLSASNPLASPPPPPPYPQGPPLHTSSLSPHSPRAPVYVPRDAPSPSFAPPPFDIGSYLQWNEAPIGIERPEHIWGQVFRQFGTPWGFYWLDCGTARGVTYLATWAGMPYVRKVVRLLVLCGGGEFRPPSEAEYILVPAFPGEIFESAEPWLERRRMISWLWLLVCCMKASRFPVEEFLVAPGSRAGNAAPSDPEDGSAPGPST</sequence>
<dbReference type="Proteomes" id="UP001182556">
    <property type="component" value="Unassembled WGS sequence"/>
</dbReference>
<name>A0AAD9L808_PAPLA</name>
<accession>A0AAD9L808</accession>
<dbReference type="AlphaFoldDB" id="A0AAD9L808"/>
<gene>
    <name evidence="2" type="ORF">DB88DRAFT_470637</name>
</gene>
<feature type="region of interest" description="Disordered" evidence="1">
    <location>
        <begin position="220"/>
        <end position="299"/>
    </location>
</feature>
<organism evidence="2 3">
    <name type="scientific">Papiliotrema laurentii</name>
    <name type="common">Cryptococcus laurentii</name>
    <dbReference type="NCBI Taxonomy" id="5418"/>
    <lineage>
        <taxon>Eukaryota</taxon>
        <taxon>Fungi</taxon>
        <taxon>Dikarya</taxon>
        <taxon>Basidiomycota</taxon>
        <taxon>Agaricomycotina</taxon>
        <taxon>Tremellomycetes</taxon>
        <taxon>Tremellales</taxon>
        <taxon>Rhynchogastremaceae</taxon>
        <taxon>Papiliotrema</taxon>
    </lineage>
</organism>
<evidence type="ECO:0000313" key="3">
    <source>
        <dbReference type="Proteomes" id="UP001182556"/>
    </source>
</evidence>
<feature type="compositionally biased region" description="Low complexity" evidence="1">
    <location>
        <begin position="169"/>
        <end position="178"/>
    </location>
</feature>
<evidence type="ECO:0000313" key="2">
    <source>
        <dbReference type="EMBL" id="KAK1926017.1"/>
    </source>
</evidence>
<evidence type="ECO:0008006" key="4">
    <source>
        <dbReference type="Google" id="ProtNLM"/>
    </source>
</evidence>
<feature type="region of interest" description="Disordered" evidence="1">
    <location>
        <begin position="440"/>
        <end position="460"/>
    </location>
</feature>
<evidence type="ECO:0000256" key="1">
    <source>
        <dbReference type="SAM" id="MobiDB-lite"/>
    </source>
</evidence>
<dbReference type="EMBL" id="JAODAN010000002">
    <property type="protein sequence ID" value="KAK1926017.1"/>
    <property type="molecule type" value="Genomic_DNA"/>
</dbReference>
<protein>
    <recommendedName>
        <fullName evidence="4">BRCT domain-containing protein</fullName>
    </recommendedName>
</protein>
<feature type="region of interest" description="Disordered" evidence="1">
    <location>
        <begin position="149"/>
        <end position="205"/>
    </location>
</feature>
<feature type="compositionally biased region" description="Low complexity" evidence="1">
    <location>
        <begin position="278"/>
        <end position="288"/>
    </location>
</feature>
<comment type="caution">
    <text evidence="2">The sequence shown here is derived from an EMBL/GenBank/DDBJ whole genome shotgun (WGS) entry which is preliminary data.</text>
</comment>
<keyword evidence="3" id="KW-1185">Reference proteome</keyword>
<feature type="compositionally biased region" description="Pro residues" evidence="1">
    <location>
        <begin position="265"/>
        <end position="277"/>
    </location>
</feature>